<name>A0A126UXL6_9RHOB</name>
<dbReference type="FunFam" id="3.40.50.720:FF:000084">
    <property type="entry name" value="Short-chain dehydrogenase reductase"/>
    <property type="match status" value="1"/>
</dbReference>
<dbReference type="PRINTS" id="PR00081">
    <property type="entry name" value="GDHRDH"/>
</dbReference>
<dbReference type="SMART" id="SM00822">
    <property type="entry name" value="PKS_KR"/>
    <property type="match status" value="1"/>
</dbReference>
<dbReference type="CDD" id="cd05233">
    <property type="entry name" value="SDR_c"/>
    <property type="match status" value="1"/>
</dbReference>
<protein>
    <submittedName>
        <fullName evidence="5">Short-chain dehydrogenase</fullName>
    </submittedName>
</protein>
<dbReference type="InterPro" id="IPR057326">
    <property type="entry name" value="KR_dom"/>
</dbReference>
<dbReference type="Proteomes" id="UP000070371">
    <property type="component" value="Chromosome"/>
</dbReference>
<accession>A0A126UXL6</accession>
<keyword evidence="6" id="KW-1185">Reference proteome</keyword>
<comment type="similarity">
    <text evidence="1 3">Belongs to the short-chain dehydrogenases/reductases (SDR) family.</text>
</comment>
<dbReference type="Pfam" id="PF00106">
    <property type="entry name" value="adh_short"/>
    <property type="match status" value="1"/>
</dbReference>
<dbReference type="PANTHER" id="PTHR43669:SF3">
    <property type="entry name" value="ALCOHOL DEHYDROGENASE, PUTATIVE (AFU_ORTHOLOGUE AFUA_3G03445)-RELATED"/>
    <property type="match status" value="1"/>
</dbReference>
<dbReference type="OrthoDB" id="9810734at2"/>
<organism evidence="5 6">
    <name type="scientific">Falsihalocynthiibacter arcticus</name>
    <dbReference type="NCBI Taxonomy" id="1579316"/>
    <lineage>
        <taxon>Bacteria</taxon>
        <taxon>Pseudomonadati</taxon>
        <taxon>Pseudomonadota</taxon>
        <taxon>Alphaproteobacteria</taxon>
        <taxon>Rhodobacterales</taxon>
        <taxon>Roseobacteraceae</taxon>
        <taxon>Falsihalocynthiibacter</taxon>
    </lineage>
</organism>
<dbReference type="KEGG" id="hat:RC74_05485"/>
<reference evidence="5 6" key="1">
    <citation type="submission" date="2016-02" db="EMBL/GenBank/DDBJ databases">
        <title>Complete genome sequence of Halocynthiibacter arcticus PAMC 20958t from arctic marine sediment.</title>
        <authorList>
            <person name="Lee Y.M."/>
            <person name="Baek K."/>
            <person name="Lee H.K."/>
            <person name="Shin S.C."/>
        </authorList>
    </citation>
    <scope>NUCLEOTIDE SEQUENCE [LARGE SCALE GENOMIC DNA]</scope>
    <source>
        <strain evidence="5">PAMC 20958</strain>
    </source>
</reference>
<dbReference type="AlphaFoldDB" id="A0A126UXL6"/>
<dbReference type="PROSITE" id="PS00061">
    <property type="entry name" value="ADH_SHORT"/>
    <property type="match status" value="1"/>
</dbReference>
<evidence type="ECO:0000256" key="2">
    <source>
        <dbReference type="ARBA" id="ARBA00023002"/>
    </source>
</evidence>
<feature type="domain" description="Ketoreductase" evidence="4">
    <location>
        <begin position="6"/>
        <end position="183"/>
    </location>
</feature>
<dbReference type="InterPro" id="IPR002347">
    <property type="entry name" value="SDR_fam"/>
</dbReference>
<keyword evidence="2" id="KW-0560">Oxidoreductase</keyword>
<evidence type="ECO:0000256" key="3">
    <source>
        <dbReference type="RuleBase" id="RU000363"/>
    </source>
</evidence>
<evidence type="ECO:0000313" key="6">
    <source>
        <dbReference type="Proteomes" id="UP000070371"/>
    </source>
</evidence>
<dbReference type="EMBL" id="CP014327">
    <property type="protein sequence ID" value="AML50808.1"/>
    <property type="molecule type" value="Genomic_DNA"/>
</dbReference>
<dbReference type="InterPro" id="IPR020904">
    <property type="entry name" value="Sc_DH/Rdtase_CS"/>
</dbReference>
<gene>
    <name evidence="5" type="ORF">RC74_05485</name>
</gene>
<dbReference type="PRINTS" id="PR00080">
    <property type="entry name" value="SDRFAMILY"/>
</dbReference>
<dbReference type="GO" id="GO:0016491">
    <property type="term" value="F:oxidoreductase activity"/>
    <property type="evidence" value="ECO:0007669"/>
    <property type="project" value="UniProtKB-KW"/>
</dbReference>
<proteinExistence type="inferred from homology"/>
<evidence type="ECO:0000313" key="5">
    <source>
        <dbReference type="EMBL" id="AML50808.1"/>
    </source>
</evidence>
<sequence>MSVVGKTIVITGASRGIGAAAARAFTQAGANVVLLARSGNSIAEIAQEIGETALAIQCDVSQFSEVSAAIVSAQAKFGAVDVLINNAGVVDPIGSLSESNPEEWARSIDINVKGAYHCIRAVMPHMLAAKAGTILNVGSGAAHGPMEGWSAYCTGKAATFMLTRATHLEGHETGLRVMGLSPGTVATDMQVKIKASGINPVSKLNVSDHVPAEWPAKALVWMCSPASDPHLGQELSLREAGLRATLGLE</sequence>
<dbReference type="InterPro" id="IPR036291">
    <property type="entry name" value="NAD(P)-bd_dom_sf"/>
</dbReference>
<dbReference type="RefSeq" id="WP_039003353.1">
    <property type="nucleotide sequence ID" value="NZ_CP014327.1"/>
</dbReference>
<dbReference type="PANTHER" id="PTHR43669">
    <property type="entry name" value="5-KETO-D-GLUCONATE 5-REDUCTASE"/>
    <property type="match status" value="1"/>
</dbReference>
<dbReference type="Gene3D" id="3.40.50.720">
    <property type="entry name" value="NAD(P)-binding Rossmann-like Domain"/>
    <property type="match status" value="1"/>
</dbReference>
<evidence type="ECO:0000259" key="4">
    <source>
        <dbReference type="SMART" id="SM00822"/>
    </source>
</evidence>
<dbReference type="STRING" id="1579316.RC74_05485"/>
<evidence type="ECO:0000256" key="1">
    <source>
        <dbReference type="ARBA" id="ARBA00006484"/>
    </source>
</evidence>
<dbReference type="SUPFAM" id="SSF51735">
    <property type="entry name" value="NAD(P)-binding Rossmann-fold domains"/>
    <property type="match status" value="1"/>
</dbReference>